<evidence type="ECO:0000256" key="1">
    <source>
        <dbReference type="SAM" id="Phobius"/>
    </source>
</evidence>
<evidence type="ECO:0008006" key="6">
    <source>
        <dbReference type="Google" id="ProtNLM"/>
    </source>
</evidence>
<dbReference type="RefSeq" id="WP_104643005.1">
    <property type="nucleotide sequence ID" value="NZ_AQGW01000023.1"/>
</dbReference>
<dbReference type="OrthoDB" id="6316103at2"/>
<dbReference type="AlphaFoldDB" id="A0A2K4XAT9"/>
<evidence type="ECO:0000313" key="5">
    <source>
        <dbReference type="Proteomes" id="UP000615003"/>
    </source>
</evidence>
<name>A0A2K4XAT9_PSEVC</name>
<dbReference type="GeneID" id="93664123"/>
<gene>
    <name evidence="3" type="ORF">PCAR9_A30623</name>
    <name evidence="2" type="ORF">PCARR_a2236</name>
</gene>
<feature type="transmembrane region" description="Helical" evidence="1">
    <location>
        <begin position="15"/>
        <end position="33"/>
    </location>
</feature>
<keyword evidence="1" id="KW-0472">Membrane</keyword>
<reference evidence="3 4" key="2">
    <citation type="submission" date="2017-11" db="EMBL/GenBank/DDBJ databases">
        <authorList>
            <person name="Han C.G."/>
        </authorList>
    </citation>
    <scope>NUCLEOTIDE SEQUENCE [LARGE SCALE GENOMIC DNA]</scope>
    <source>
        <strain evidence="4">ATCC 43555</strain>
        <strain evidence="3">ATCC43555</strain>
    </source>
</reference>
<proteinExistence type="predicted"/>
<dbReference type="Proteomes" id="UP000615003">
    <property type="component" value="Unassembled WGS sequence"/>
</dbReference>
<sequence>MSEQPHVGLSLVNKAPMGMLITALIAVIANVLLELNIITLGYAVAGGVISAALLLAYWLGKGGLFFILGVSLPLVLVLFTPLASITALLNLVSGFFFGFCAALCIYKLVSAKF</sequence>
<accession>A0A2K4XAT9</accession>
<feature type="transmembrane region" description="Helical" evidence="1">
    <location>
        <begin position="64"/>
        <end position="82"/>
    </location>
</feature>
<evidence type="ECO:0000313" key="3">
    <source>
        <dbReference type="EMBL" id="SOU41442.1"/>
    </source>
</evidence>
<keyword evidence="1" id="KW-1133">Transmembrane helix</keyword>
<feature type="transmembrane region" description="Helical" evidence="1">
    <location>
        <begin position="40"/>
        <end position="58"/>
    </location>
</feature>
<reference evidence="2 5" key="1">
    <citation type="submission" date="2015-06" db="EMBL/GenBank/DDBJ databases">
        <title>Genome sequence of Pseudoalteromonas carrageenovora.</title>
        <authorList>
            <person name="Xie B.-B."/>
            <person name="Rong J.-C."/>
            <person name="Qin Q.-L."/>
            <person name="Zhang Y.-Z."/>
        </authorList>
    </citation>
    <scope>NUCLEOTIDE SEQUENCE [LARGE SCALE GENOMIC DNA]</scope>
    <source>
        <strain evidence="2 5">IAM 12662</strain>
    </source>
</reference>
<keyword evidence="1" id="KW-0812">Transmembrane</keyword>
<keyword evidence="5" id="KW-1185">Reference proteome</keyword>
<evidence type="ECO:0000313" key="2">
    <source>
        <dbReference type="EMBL" id="MBE0383907.1"/>
    </source>
</evidence>
<organism evidence="3 4">
    <name type="scientific">Pseudoalteromonas carrageenovora IAM 12662</name>
    <dbReference type="NCBI Taxonomy" id="1314868"/>
    <lineage>
        <taxon>Bacteria</taxon>
        <taxon>Pseudomonadati</taxon>
        <taxon>Pseudomonadota</taxon>
        <taxon>Gammaproteobacteria</taxon>
        <taxon>Alteromonadales</taxon>
        <taxon>Pseudoalteromonadaceae</taxon>
        <taxon>Pseudoalteromonas</taxon>
    </lineage>
</organism>
<protein>
    <recommendedName>
        <fullName evidence="6">Orphan protein</fullName>
    </recommendedName>
</protein>
<feature type="transmembrane region" description="Helical" evidence="1">
    <location>
        <begin position="89"/>
        <end position="109"/>
    </location>
</feature>
<dbReference type="Proteomes" id="UP000238288">
    <property type="component" value="Chromosome PCAR9a"/>
</dbReference>
<dbReference type="EMBL" id="AQGW01000023">
    <property type="protein sequence ID" value="MBE0383907.1"/>
    <property type="molecule type" value="Genomic_DNA"/>
</dbReference>
<evidence type="ECO:0000313" key="4">
    <source>
        <dbReference type="Proteomes" id="UP000238288"/>
    </source>
</evidence>
<dbReference type="EMBL" id="LT965928">
    <property type="protein sequence ID" value="SOU41442.1"/>
    <property type="molecule type" value="Genomic_DNA"/>
</dbReference>